<dbReference type="EnsemblMetazoa" id="AFUN018685-RA">
    <property type="protein sequence ID" value="AFUN018685-PA"/>
    <property type="gene ID" value="AFUN018685"/>
</dbReference>
<keyword evidence="6" id="KW-0325">Glycoprotein</keyword>
<dbReference type="GO" id="GO:0005577">
    <property type="term" value="C:fibrinogen complex"/>
    <property type="evidence" value="ECO:0007669"/>
    <property type="project" value="TreeGrafter"/>
</dbReference>
<dbReference type="AlphaFoldDB" id="A0A4Y0BF65"/>
<dbReference type="FunFam" id="3.90.215.10:FF:000001">
    <property type="entry name" value="Tenascin isoform 1"/>
    <property type="match status" value="1"/>
</dbReference>
<keyword evidence="4" id="KW-0175">Coiled coil</keyword>
<feature type="domain" description="Fibrinogen C-terminal" evidence="9">
    <location>
        <begin position="81"/>
        <end position="296"/>
    </location>
</feature>
<dbReference type="InterPro" id="IPR002181">
    <property type="entry name" value="Fibrinogen_a/b/g_C_dom"/>
</dbReference>
<dbReference type="VEuPathDB" id="VectorBase:AFUN018685"/>
<reference evidence="10" key="1">
    <citation type="submission" date="2020-05" db="UniProtKB">
        <authorList>
            <consortium name="EnsemblMetazoa"/>
        </authorList>
    </citation>
    <scope>IDENTIFICATION</scope>
    <source>
        <strain evidence="10">FUMOZ</strain>
    </source>
</reference>
<dbReference type="GO" id="GO:0030674">
    <property type="term" value="F:protein-macromolecule adaptor activity"/>
    <property type="evidence" value="ECO:0007669"/>
    <property type="project" value="TreeGrafter"/>
</dbReference>
<dbReference type="GO" id="GO:0005201">
    <property type="term" value="F:extracellular matrix structural constituent"/>
    <property type="evidence" value="ECO:0007669"/>
    <property type="project" value="TreeGrafter"/>
</dbReference>
<comment type="subcellular location">
    <subcellularLocation>
        <location evidence="1">Secreted</location>
    </subcellularLocation>
</comment>
<dbReference type="Gene3D" id="3.90.215.10">
    <property type="entry name" value="Gamma Fibrinogen, chain A, domain 1"/>
    <property type="match status" value="1"/>
</dbReference>
<dbReference type="Pfam" id="PF00147">
    <property type="entry name" value="Fibrinogen_C"/>
    <property type="match status" value="1"/>
</dbReference>
<accession>A0A4Y0BF65</accession>
<dbReference type="GO" id="GO:0030246">
    <property type="term" value="F:carbohydrate binding"/>
    <property type="evidence" value="ECO:0007669"/>
    <property type="project" value="UniProtKB-ARBA"/>
</dbReference>
<dbReference type="PROSITE" id="PS51406">
    <property type="entry name" value="FIBRINOGEN_C_2"/>
    <property type="match status" value="1"/>
</dbReference>
<feature type="chain" id="PRO_5021259227" description="Fibrinogen C-terminal domain-containing protein" evidence="8">
    <location>
        <begin position="22"/>
        <end position="297"/>
    </location>
</feature>
<dbReference type="PANTHER" id="PTHR47221:SF6">
    <property type="entry name" value="FIBRINOGEN ALPHA CHAIN"/>
    <property type="match status" value="1"/>
</dbReference>
<keyword evidence="2" id="KW-0964">Secreted</keyword>
<protein>
    <recommendedName>
        <fullName evidence="9">Fibrinogen C-terminal domain-containing protein</fullName>
    </recommendedName>
</protein>
<evidence type="ECO:0000256" key="2">
    <source>
        <dbReference type="ARBA" id="ARBA00022525"/>
    </source>
</evidence>
<evidence type="ECO:0000256" key="5">
    <source>
        <dbReference type="ARBA" id="ARBA00023157"/>
    </source>
</evidence>
<keyword evidence="5" id="KW-1015">Disulfide bond</keyword>
<evidence type="ECO:0000256" key="8">
    <source>
        <dbReference type="SAM" id="SignalP"/>
    </source>
</evidence>
<evidence type="ECO:0000256" key="1">
    <source>
        <dbReference type="ARBA" id="ARBA00004613"/>
    </source>
</evidence>
<evidence type="ECO:0000313" key="10">
    <source>
        <dbReference type="EnsemblMetazoa" id="AFUN018685-PA"/>
    </source>
</evidence>
<dbReference type="InterPro" id="IPR020837">
    <property type="entry name" value="Fibrinogen_CS"/>
</dbReference>
<dbReference type="GO" id="GO:0034116">
    <property type="term" value="P:positive regulation of heterotypic cell-cell adhesion"/>
    <property type="evidence" value="ECO:0007669"/>
    <property type="project" value="TreeGrafter"/>
</dbReference>
<dbReference type="CDD" id="cd00087">
    <property type="entry name" value="FReD"/>
    <property type="match status" value="1"/>
</dbReference>
<evidence type="ECO:0000256" key="7">
    <source>
        <dbReference type="ARBA" id="ARBA00053344"/>
    </source>
</evidence>
<dbReference type="SUPFAM" id="SSF56496">
    <property type="entry name" value="Fibrinogen C-terminal domain-like"/>
    <property type="match status" value="1"/>
</dbReference>
<dbReference type="VEuPathDB" id="VectorBase:AFUN2_012908"/>
<dbReference type="STRING" id="62324.A0A4Y0BF65"/>
<sequence>MVKINLLFPLTLCCTIVGVQCTLTPDTMSVAQGGFAFEMIMTKLKLLEDRWAEKEEQMEKRLSDLRCSVETIMRQKNDSSRVSDNVYRSCAEVPTSGIYNIQPEKHFKQSITVSCDQEYDSGGWTVIQNRFNGSTNFFRNWKEYKNGFGNLDGEFWLGLDSIYQLTVSGPHELIVLLEDFDGNKTYAKYDLFEIGDEDEKYVLKKLGEYSGTAGNAFGGAKDMKFSTFDADNDTWEKQCAVTFTGAWWYSNCHGSNLNGKYLRGETKEFATGMVWSTFRGHHYALKTSKMMIRPTKV</sequence>
<dbReference type="InterPro" id="IPR037579">
    <property type="entry name" value="FIB_ANG-like"/>
</dbReference>
<evidence type="ECO:0000256" key="6">
    <source>
        <dbReference type="ARBA" id="ARBA00023180"/>
    </source>
</evidence>
<keyword evidence="3 8" id="KW-0732">Signal</keyword>
<dbReference type="InterPro" id="IPR014716">
    <property type="entry name" value="Fibrinogen_a/b/g_C_1"/>
</dbReference>
<comment type="function">
    <text evidence="7">Lectin involved in innate immunity. Agglutinates all types of human erythrocytes, Gram-positive and Gram-negative bacteria. Has a stronger agglutinating activity towards Gram-negative bacteria than towards Gram-positive bacteria. Specifically recognizes acetyl group-containing substances on agglutinated cells. The hemagglutinating activity was inhibited by EDTA, acetyl group-containing mono- and disaccharides, N-acetyl derivatives of amino acids, other acetyl group-containing substances, propionamide and benzamide. Enhances the antimicrobial activity of big defensin against Gram-positive bacteria but not against Gram-negative bacteria.</text>
</comment>
<evidence type="ECO:0000259" key="9">
    <source>
        <dbReference type="PROSITE" id="PS51406"/>
    </source>
</evidence>
<feature type="signal peptide" evidence="8">
    <location>
        <begin position="1"/>
        <end position="21"/>
    </location>
</feature>
<dbReference type="SMART" id="SM00186">
    <property type="entry name" value="FBG"/>
    <property type="match status" value="1"/>
</dbReference>
<dbReference type="PROSITE" id="PS00514">
    <property type="entry name" value="FIBRINOGEN_C_1"/>
    <property type="match status" value="1"/>
</dbReference>
<evidence type="ECO:0000256" key="4">
    <source>
        <dbReference type="ARBA" id="ARBA00023054"/>
    </source>
</evidence>
<dbReference type="InterPro" id="IPR036056">
    <property type="entry name" value="Fibrinogen-like_C"/>
</dbReference>
<organism evidence="10">
    <name type="scientific">Anopheles funestus</name>
    <name type="common">African malaria mosquito</name>
    <dbReference type="NCBI Taxonomy" id="62324"/>
    <lineage>
        <taxon>Eukaryota</taxon>
        <taxon>Metazoa</taxon>
        <taxon>Ecdysozoa</taxon>
        <taxon>Arthropoda</taxon>
        <taxon>Hexapoda</taxon>
        <taxon>Insecta</taxon>
        <taxon>Pterygota</taxon>
        <taxon>Neoptera</taxon>
        <taxon>Endopterygota</taxon>
        <taxon>Diptera</taxon>
        <taxon>Nematocera</taxon>
        <taxon>Culicoidea</taxon>
        <taxon>Culicidae</taxon>
        <taxon>Anophelinae</taxon>
        <taxon>Anopheles</taxon>
    </lineage>
</organism>
<evidence type="ECO:0000256" key="3">
    <source>
        <dbReference type="ARBA" id="ARBA00022729"/>
    </source>
</evidence>
<proteinExistence type="predicted"/>
<name>A0A4Y0BF65_ANOFN</name>
<dbReference type="PANTHER" id="PTHR47221">
    <property type="entry name" value="FIBRINOGEN ALPHA CHAIN"/>
    <property type="match status" value="1"/>
</dbReference>